<proteinExistence type="predicted"/>
<name>A0AA89Q5N4_STRCU</name>
<sequence length="239" mass="25125">MSDGTAARLEPHEIALLGDGPRAAVTVAVVDLHLRGLVEPDLPGTVRARVVDAGEAVEAVQPPSPLAAAVHGCLRAPAEPKALVKDPGIRLAVAVMRIPLAEAGLLRYPLLGATRAARRHVRELRHEHPLPASRHGLSDRERLLLVALHGEARPAAAGAAVRPAGGSGPAGRGGRRGPLPALAARDGRRRWGRLLLRRGRRRRRGLTLGAGVPEEDRRGGPSFRTGRPLCCAGVRPSAS</sequence>
<keyword evidence="3" id="KW-1185">Reference proteome</keyword>
<dbReference type="EMBL" id="JACHLX010000001">
    <property type="protein sequence ID" value="MBB5814771.1"/>
    <property type="molecule type" value="Genomic_DNA"/>
</dbReference>
<protein>
    <submittedName>
        <fullName evidence="2">Uncharacterized protein</fullName>
    </submittedName>
</protein>
<dbReference type="Proteomes" id="UP000579531">
    <property type="component" value="Unassembled WGS sequence"/>
</dbReference>
<accession>A0AA89Q5N4</accession>
<gene>
    <name evidence="2" type="ORF">HNR72_005799</name>
</gene>
<feature type="region of interest" description="Disordered" evidence="1">
    <location>
        <begin position="157"/>
        <end position="181"/>
    </location>
</feature>
<feature type="region of interest" description="Disordered" evidence="1">
    <location>
        <begin position="207"/>
        <end position="239"/>
    </location>
</feature>
<evidence type="ECO:0000313" key="3">
    <source>
        <dbReference type="Proteomes" id="UP000579531"/>
    </source>
</evidence>
<reference evidence="2 3" key="1">
    <citation type="submission" date="2020-08" db="EMBL/GenBank/DDBJ databases">
        <title>Sequencing the genomes of 1000 actinobacteria strains.</title>
        <authorList>
            <person name="Klenk H.-P."/>
        </authorList>
    </citation>
    <scope>NUCLEOTIDE SEQUENCE [LARGE SCALE GENOMIC DNA]</scope>
    <source>
        <strain evidence="2 3">DSM 40129</strain>
    </source>
</reference>
<dbReference type="AlphaFoldDB" id="A0AA89Q5N4"/>
<comment type="caution">
    <text evidence="2">The sequence shown here is derived from an EMBL/GenBank/DDBJ whole genome shotgun (WGS) entry which is preliminary data.</text>
</comment>
<evidence type="ECO:0000256" key="1">
    <source>
        <dbReference type="SAM" id="MobiDB-lite"/>
    </source>
</evidence>
<dbReference type="RefSeq" id="WP_311241099.1">
    <property type="nucleotide sequence ID" value="NZ_BAABFE010000003.1"/>
</dbReference>
<organism evidence="2 3">
    <name type="scientific">Streptomyces collinus</name>
    <dbReference type="NCBI Taxonomy" id="42684"/>
    <lineage>
        <taxon>Bacteria</taxon>
        <taxon>Bacillati</taxon>
        <taxon>Actinomycetota</taxon>
        <taxon>Actinomycetes</taxon>
        <taxon>Kitasatosporales</taxon>
        <taxon>Streptomycetaceae</taxon>
        <taxon>Streptomyces</taxon>
    </lineage>
</organism>
<evidence type="ECO:0000313" key="2">
    <source>
        <dbReference type="EMBL" id="MBB5814771.1"/>
    </source>
</evidence>
<dbReference type="GeneID" id="93842223"/>